<protein>
    <submittedName>
        <fullName evidence="1">Uncharacterized protein</fullName>
    </submittedName>
</protein>
<keyword evidence="2" id="KW-1185">Reference proteome</keyword>
<evidence type="ECO:0000313" key="2">
    <source>
        <dbReference type="Proteomes" id="UP000216188"/>
    </source>
</evidence>
<gene>
    <name evidence="1" type="ORF">CEV34_2686</name>
</gene>
<reference evidence="1 2" key="1">
    <citation type="submission" date="2017-07" db="EMBL/GenBank/DDBJ databases">
        <title>Phylogenetic study on the rhizospheric bacterium Ochrobactrum sp. A44.</title>
        <authorList>
            <person name="Krzyzanowska D.M."/>
            <person name="Ossowicki A."/>
            <person name="Rajewska M."/>
            <person name="Maciag T."/>
            <person name="Kaczynski Z."/>
            <person name="Czerwicka M."/>
            <person name="Jafra S."/>
        </authorList>
    </citation>
    <scope>NUCLEOTIDE SEQUENCE [LARGE SCALE GENOMIC DNA]</scope>
    <source>
        <strain evidence="1 2">CCUG 30717</strain>
    </source>
</reference>
<organism evidence="1 2">
    <name type="scientific">Brucella pseudogrignonensis</name>
    <dbReference type="NCBI Taxonomy" id="419475"/>
    <lineage>
        <taxon>Bacteria</taxon>
        <taxon>Pseudomonadati</taxon>
        <taxon>Pseudomonadota</taxon>
        <taxon>Alphaproteobacteria</taxon>
        <taxon>Hyphomicrobiales</taxon>
        <taxon>Brucellaceae</taxon>
        <taxon>Brucella/Ochrobactrum group</taxon>
        <taxon>Brucella</taxon>
    </lineage>
</organism>
<proteinExistence type="predicted"/>
<evidence type="ECO:0000313" key="1">
    <source>
        <dbReference type="EMBL" id="OYR25849.1"/>
    </source>
</evidence>
<dbReference type="EMBL" id="NNRM01000021">
    <property type="protein sequence ID" value="OYR25849.1"/>
    <property type="molecule type" value="Genomic_DNA"/>
</dbReference>
<dbReference type="AlphaFoldDB" id="A0A256GFH5"/>
<accession>A0A256GFH5</accession>
<name>A0A256GFH5_9HYPH</name>
<dbReference type="Proteomes" id="UP000216188">
    <property type="component" value="Unassembled WGS sequence"/>
</dbReference>
<sequence length="799" mass="86649">MGTAALTYYPVQNTFDKGEISPLLGARSDVDFWRSSLEFCRNFNVLTHGGLRRRSGTVFLTEVADSSQFTRLLSFRFSEDQAYVLALNGNGTMRFLSERQQLISGGVPYSIAQPFSAAALPKVSYDQFNDTAYLAHKNYRPRKLSRLGDVNWTIENAPFEDGPYLDRDLTVSTRFTPSGLGSPPVSSSSKSTSLTSGYVEFILSSPVAVDAYWILSVSDNPGDSPSGWKFSGWDGGVWVVLDSRDGEAGWVSGERHFYDFNNSAVYSRYRFDWNGAQSSGASKIDFTDIRMHQIADTQTPSNFTASSVVGINGGSGFHTSDVGRSFRIKGASGRWVWVEIKSVISSTQVTGVIHKHGLVDTSPISEWQLGAFSDQSGWPGCVSLFNERLMWARTNTQPVTVFGSKQGNFRDYGVGDSAVETDGLSITLLSSNQNEILWLADDDDLATGSSGQIRIIGPADLNKSFSAINITQRKGPTSGAAQLRPLSIGGITLYAGIGATKIRELVMGDQNRYVAPELSLLGEHLFKSGIVDWGYCERPDPQIYCAMADGSLVSVTYDREQKVVGFAKHEITSGFVESIAVVPGVEDGFDDVYLCVRRTINGQLKRYIEVLERPFDGDIDTINEAFHVDCGLKYSGSPIQSVTGLGHLEGETVVALADGNVLIGLAVENGQVKLPYAVSNIAIGLAYTSRAVTLPVSGPQQDGTLFGRKKTIQGAMLDVLYSGAATVGMAGSKDWSPPLFEQLLKTGGGLFGNEIELRTGIIPCDIEGSWGNGAQIVMETDEPLPLLIRALVMQLDSEP</sequence>
<comment type="caution">
    <text evidence="1">The sequence shown here is derived from an EMBL/GenBank/DDBJ whole genome shotgun (WGS) entry which is preliminary data.</text>
</comment>